<evidence type="ECO:0000256" key="1">
    <source>
        <dbReference type="ARBA" id="ARBA00009913"/>
    </source>
</evidence>
<proteinExistence type="inferred from homology"/>
<accession>A0A9Q3V635</accession>
<dbReference type="Proteomes" id="UP001108025">
    <property type="component" value="Unassembled WGS sequence"/>
</dbReference>
<dbReference type="GO" id="GO:0015074">
    <property type="term" value="P:DNA integration"/>
    <property type="evidence" value="ECO:0007669"/>
    <property type="project" value="UniProtKB-KW"/>
</dbReference>
<dbReference type="RefSeq" id="WP_230672562.1">
    <property type="nucleotide sequence ID" value="NZ_JAJNAY010000003.1"/>
</dbReference>
<dbReference type="PROSITE" id="PS00397">
    <property type="entry name" value="RECOMBINASES_1"/>
    <property type="match status" value="1"/>
</dbReference>
<dbReference type="CDD" id="cd03768">
    <property type="entry name" value="SR_ResInv"/>
    <property type="match status" value="1"/>
</dbReference>
<feature type="domain" description="Resolvase/invertase-type recombinase catalytic" evidence="8">
    <location>
        <begin position="8"/>
        <end position="141"/>
    </location>
</feature>
<gene>
    <name evidence="9" type="ORF">LO744_19880</name>
</gene>
<dbReference type="PROSITE" id="PS51736">
    <property type="entry name" value="RECOMBINASES_3"/>
    <property type="match status" value="1"/>
</dbReference>
<evidence type="ECO:0000256" key="6">
    <source>
        <dbReference type="PIRSR" id="PIRSR606118-50"/>
    </source>
</evidence>
<name>A0A9Q3V635_9FLAO</name>
<dbReference type="EMBL" id="JAJNAY010000003">
    <property type="protein sequence ID" value="MCD1119107.1"/>
    <property type="molecule type" value="Genomic_DNA"/>
</dbReference>
<evidence type="ECO:0000256" key="4">
    <source>
        <dbReference type="ARBA" id="ARBA00023125"/>
    </source>
</evidence>
<dbReference type="PANTHER" id="PTHR30461">
    <property type="entry name" value="DNA-INVERTASE FROM LAMBDOID PROPHAGE"/>
    <property type="match status" value="1"/>
</dbReference>
<dbReference type="FunFam" id="3.40.50.1390:FF:000001">
    <property type="entry name" value="DNA recombinase"/>
    <property type="match status" value="1"/>
</dbReference>
<dbReference type="Gene3D" id="3.40.50.1390">
    <property type="entry name" value="Resolvase, N-terminal catalytic domain"/>
    <property type="match status" value="1"/>
</dbReference>
<keyword evidence="4" id="KW-0238">DNA-binding</keyword>
<dbReference type="GO" id="GO:0003677">
    <property type="term" value="F:DNA binding"/>
    <property type="evidence" value="ECO:0007669"/>
    <property type="project" value="UniProtKB-KW"/>
</dbReference>
<protein>
    <submittedName>
        <fullName evidence="9">Recombinase family protein</fullName>
    </submittedName>
</protein>
<evidence type="ECO:0000313" key="9">
    <source>
        <dbReference type="EMBL" id="MCD1119107.1"/>
    </source>
</evidence>
<dbReference type="GO" id="GO:0000150">
    <property type="term" value="F:DNA strand exchange activity"/>
    <property type="evidence" value="ECO:0007669"/>
    <property type="project" value="UniProtKB-KW"/>
</dbReference>
<evidence type="ECO:0000256" key="2">
    <source>
        <dbReference type="ARBA" id="ARBA00022908"/>
    </source>
</evidence>
<dbReference type="InterPro" id="IPR036162">
    <property type="entry name" value="Resolvase-like_N_sf"/>
</dbReference>
<evidence type="ECO:0000259" key="8">
    <source>
        <dbReference type="PROSITE" id="PS51736"/>
    </source>
</evidence>
<keyword evidence="5" id="KW-0233">DNA recombination</keyword>
<dbReference type="InterPro" id="IPR050639">
    <property type="entry name" value="SSR_resolvase"/>
</dbReference>
<dbReference type="Pfam" id="PF00239">
    <property type="entry name" value="Resolvase"/>
    <property type="match status" value="1"/>
</dbReference>
<evidence type="ECO:0000256" key="5">
    <source>
        <dbReference type="ARBA" id="ARBA00023172"/>
    </source>
</evidence>
<reference evidence="9" key="1">
    <citation type="submission" date="2021-11" db="EMBL/GenBank/DDBJ databases">
        <title>Description of novel Chryseobacterium species.</title>
        <authorList>
            <person name="Saticioglu I.B."/>
            <person name="Ay H."/>
            <person name="Altun S."/>
            <person name="Duman M."/>
        </authorList>
    </citation>
    <scope>NUCLEOTIDE SEQUENCE</scope>
    <source>
        <strain evidence="9">C-17</strain>
    </source>
</reference>
<dbReference type="SMART" id="SM00857">
    <property type="entry name" value="Resolvase"/>
    <property type="match status" value="1"/>
</dbReference>
<organism evidence="9 10">
    <name type="scientific">Chryseobacterium turcicum</name>
    <dbReference type="NCBI Taxonomy" id="2898076"/>
    <lineage>
        <taxon>Bacteria</taxon>
        <taxon>Pseudomonadati</taxon>
        <taxon>Bacteroidota</taxon>
        <taxon>Flavobacteriia</taxon>
        <taxon>Flavobacteriales</taxon>
        <taxon>Weeksellaceae</taxon>
        <taxon>Chryseobacterium group</taxon>
        <taxon>Chryseobacterium</taxon>
    </lineage>
</organism>
<dbReference type="SUPFAM" id="SSF53041">
    <property type="entry name" value="Resolvase-like"/>
    <property type="match status" value="1"/>
</dbReference>
<evidence type="ECO:0000313" key="10">
    <source>
        <dbReference type="Proteomes" id="UP001108025"/>
    </source>
</evidence>
<keyword evidence="3" id="KW-0230">DNA invertase</keyword>
<keyword evidence="10" id="KW-1185">Reference proteome</keyword>
<dbReference type="InterPro" id="IPR006118">
    <property type="entry name" value="Recombinase_CS"/>
</dbReference>
<dbReference type="InterPro" id="IPR006119">
    <property type="entry name" value="Resolv_N"/>
</dbReference>
<dbReference type="PANTHER" id="PTHR30461:SF2">
    <property type="entry name" value="SERINE RECOMBINASE PINE-RELATED"/>
    <property type="match status" value="1"/>
</dbReference>
<comment type="similarity">
    <text evidence="1">Belongs to the site-specific recombinase resolvase family.</text>
</comment>
<evidence type="ECO:0000256" key="3">
    <source>
        <dbReference type="ARBA" id="ARBA00023100"/>
    </source>
</evidence>
<dbReference type="AlphaFoldDB" id="A0A9Q3V635"/>
<sequence length="208" mass="23986">MSFMYKIMKIGYARVSTKDQNLDLQIEALEKAGCQKIYQEKISGATKNRPELDKMIEQFREDDELYVWRLDRLGRSLKNIIDLVLSLSDKGIIIKGLVDGVDTSTINGRLFLNLMASLAEYERELIRERTNAGLQSARARGRTGGRPKGYTAETISKLLLLRNIYKDVTKRPEDIYKPFGLTRATFYRYAKILDNYSDEEIKKMGIKK</sequence>
<comment type="caution">
    <text evidence="9">The sequence shown here is derived from an EMBL/GenBank/DDBJ whole genome shotgun (WGS) entry which is preliminary data.</text>
</comment>
<evidence type="ECO:0000256" key="7">
    <source>
        <dbReference type="PROSITE-ProRule" id="PRU10137"/>
    </source>
</evidence>
<feature type="active site" description="O-(5'-phospho-DNA)-serine intermediate" evidence="6 7">
    <location>
        <position position="16"/>
    </location>
</feature>
<keyword evidence="2" id="KW-0229">DNA integration</keyword>